<evidence type="ECO:0000313" key="1">
    <source>
        <dbReference type="EMBL" id="KAF9518850.1"/>
    </source>
</evidence>
<dbReference type="SUPFAM" id="SSF158694">
    <property type="entry name" value="UraD-Like"/>
    <property type="match status" value="1"/>
</dbReference>
<dbReference type="AlphaFoldDB" id="A0A9P6B8F0"/>
<name>A0A9P6B8F0_9AGAM</name>
<dbReference type="Proteomes" id="UP000886523">
    <property type="component" value="Unassembled WGS sequence"/>
</dbReference>
<dbReference type="EMBL" id="MU128921">
    <property type="protein sequence ID" value="KAF9518850.1"/>
    <property type="molecule type" value="Genomic_DNA"/>
</dbReference>
<dbReference type="Gene3D" id="1.10.3330.10">
    <property type="entry name" value="Oxo-4-hydroxy-4-carboxy-5-ureidoimidazoline decarboxylase"/>
    <property type="match status" value="1"/>
</dbReference>
<proteinExistence type="predicted"/>
<reference evidence="1" key="1">
    <citation type="journal article" date="2020" name="Nat. Commun.">
        <title>Large-scale genome sequencing of mycorrhizal fungi provides insights into the early evolution of symbiotic traits.</title>
        <authorList>
            <person name="Miyauchi S."/>
            <person name="Kiss E."/>
            <person name="Kuo A."/>
            <person name="Drula E."/>
            <person name="Kohler A."/>
            <person name="Sanchez-Garcia M."/>
            <person name="Morin E."/>
            <person name="Andreopoulos B."/>
            <person name="Barry K.W."/>
            <person name="Bonito G."/>
            <person name="Buee M."/>
            <person name="Carver A."/>
            <person name="Chen C."/>
            <person name="Cichocki N."/>
            <person name="Clum A."/>
            <person name="Culley D."/>
            <person name="Crous P.W."/>
            <person name="Fauchery L."/>
            <person name="Girlanda M."/>
            <person name="Hayes R.D."/>
            <person name="Keri Z."/>
            <person name="LaButti K."/>
            <person name="Lipzen A."/>
            <person name="Lombard V."/>
            <person name="Magnuson J."/>
            <person name="Maillard F."/>
            <person name="Murat C."/>
            <person name="Nolan M."/>
            <person name="Ohm R.A."/>
            <person name="Pangilinan J."/>
            <person name="Pereira M.F."/>
            <person name="Perotto S."/>
            <person name="Peter M."/>
            <person name="Pfister S."/>
            <person name="Riley R."/>
            <person name="Sitrit Y."/>
            <person name="Stielow J.B."/>
            <person name="Szollosi G."/>
            <person name="Zifcakova L."/>
            <person name="Stursova M."/>
            <person name="Spatafora J.W."/>
            <person name="Tedersoo L."/>
            <person name="Vaario L.M."/>
            <person name="Yamada A."/>
            <person name="Yan M."/>
            <person name="Wang P."/>
            <person name="Xu J."/>
            <person name="Bruns T."/>
            <person name="Baldrian P."/>
            <person name="Vilgalys R."/>
            <person name="Dunand C."/>
            <person name="Henrissat B."/>
            <person name="Grigoriev I.V."/>
            <person name="Hibbett D."/>
            <person name="Nagy L.G."/>
            <person name="Martin F.M."/>
        </authorList>
    </citation>
    <scope>NUCLEOTIDE SEQUENCE</scope>
    <source>
        <strain evidence="1">UP504</strain>
    </source>
</reference>
<protein>
    <submittedName>
        <fullName evidence="1">Uncharacterized protein</fullName>
    </submittedName>
</protein>
<accession>A0A9P6B8F0</accession>
<dbReference type="OrthoDB" id="5398391at2759"/>
<sequence length="345" mass="39122">MTLGWWWDFTGPCLLSSLSVILSLLFESTPILLTKLVPELAELLAHLSFKATQSYHDTWLPWECALFISGHPWIEVTSQEVLKRLNILNALYDQTFPGLKYITFVNSRLPEDIIPEIESTLELPIDLSQPSAVTIHKMGSPEWMDQLAHAIHAVRLIAHSLDWFFAPRHRLTIGVRLPYHNMAEMDVAQGLDLGIGCRDIKHELLEILKLLRAEMASEIGGATQKRRWSLLLQGIWFRGAQIIQGQDTHIMLTLVCSNVDLLQQDLIDYYPKVEAMLPHSIVREVWSLVPFGEWDGSDGVHGRKIRGPSLTLQEVMVRSGKTCWSDTLGGLKSKESAFELKLRSI</sequence>
<comment type="caution">
    <text evidence="1">The sequence shown here is derived from an EMBL/GenBank/DDBJ whole genome shotgun (WGS) entry which is preliminary data.</text>
</comment>
<gene>
    <name evidence="1" type="ORF">BS47DRAFT_1358510</name>
</gene>
<keyword evidence="2" id="KW-1185">Reference proteome</keyword>
<evidence type="ECO:0000313" key="2">
    <source>
        <dbReference type="Proteomes" id="UP000886523"/>
    </source>
</evidence>
<dbReference type="PANTHER" id="PTHR37987:SF1">
    <property type="entry name" value="OXO-4-HYDROXY-4-CARBOXY-5-UREIDOIMIDAZOLINE DECARBOXYLASE DOMAIN-CONTAINING PROTEIN"/>
    <property type="match status" value="1"/>
</dbReference>
<dbReference type="PANTHER" id="PTHR37987">
    <property type="entry name" value="CHROMOSOME 9, WHOLE GENOME SHOTGUN SEQUENCE"/>
    <property type="match status" value="1"/>
</dbReference>
<organism evidence="1 2">
    <name type="scientific">Hydnum rufescens UP504</name>
    <dbReference type="NCBI Taxonomy" id="1448309"/>
    <lineage>
        <taxon>Eukaryota</taxon>
        <taxon>Fungi</taxon>
        <taxon>Dikarya</taxon>
        <taxon>Basidiomycota</taxon>
        <taxon>Agaricomycotina</taxon>
        <taxon>Agaricomycetes</taxon>
        <taxon>Cantharellales</taxon>
        <taxon>Hydnaceae</taxon>
        <taxon>Hydnum</taxon>
    </lineage>
</organism>
<dbReference type="InterPro" id="IPR036778">
    <property type="entry name" value="OHCU_decarboxylase_sf"/>
</dbReference>